<dbReference type="Proteomes" id="UP000184395">
    <property type="component" value="Unassembled WGS sequence"/>
</dbReference>
<organism evidence="1 2">
    <name type="scientific">Paraburkholderia terricola</name>
    <dbReference type="NCBI Taxonomy" id="169427"/>
    <lineage>
        <taxon>Bacteria</taxon>
        <taxon>Pseudomonadati</taxon>
        <taxon>Pseudomonadota</taxon>
        <taxon>Betaproteobacteria</taxon>
        <taxon>Burkholderiales</taxon>
        <taxon>Burkholderiaceae</taxon>
        <taxon>Paraburkholderia</taxon>
    </lineage>
</organism>
<proteinExistence type="predicted"/>
<protein>
    <submittedName>
        <fullName evidence="1">Uncharacterized protein</fullName>
    </submittedName>
</protein>
<accession>A0A1M6RUR4</accession>
<evidence type="ECO:0000313" key="2">
    <source>
        <dbReference type="Proteomes" id="UP000184395"/>
    </source>
</evidence>
<sequence length="50" mass="5044">MKKPAAVLRDWVVKMGGSFEMVSCACAEQGGSAITSCKVASIAALQAAIG</sequence>
<gene>
    <name evidence="1" type="ORF">SAMN05192548_10201</name>
</gene>
<name>A0A1M6RUR4_9BURK</name>
<dbReference type="AlphaFoldDB" id="A0A1M6RUR4"/>
<dbReference type="EMBL" id="FRAB01000020">
    <property type="protein sequence ID" value="SHK36174.1"/>
    <property type="molecule type" value="Genomic_DNA"/>
</dbReference>
<evidence type="ECO:0000313" key="1">
    <source>
        <dbReference type="EMBL" id="SHK36174.1"/>
    </source>
</evidence>
<reference evidence="1 2" key="1">
    <citation type="submission" date="2016-11" db="EMBL/GenBank/DDBJ databases">
        <authorList>
            <person name="Jaros S."/>
            <person name="Januszkiewicz K."/>
            <person name="Wedrychowicz H."/>
        </authorList>
    </citation>
    <scope>NUCLEOTIDE SEQUENCE [LARGE SCALE GENOMIC DNA]</scope>
    <source>
        <strain evidence="1 2">LMG 20594</strain>
    </source>
</reference>